<dbReference type="InterPro" id="IPR005331">
    <property type="entry name" value="Sulfotransferase"/>
</dbReference>
<evidence type="ECO:0000256" key="6">
    <source>
        <dbReference type="ARBA" id="ARBA00023034"/>
    </source>
</evidence>
<organism evidence="11 12">
    <name type="scientific">Diabrotica balteata</name>
    <name type="common">Banded cucumber beetle</name>
    <dbReference type="NCBI Taxonomy" id="107213"/>
    <lineage>
        <taxon>Eukaryota</taxon>
        <taxon>Metazoa</taxon>
        <taxon>Ecdysozoa</taxon>
        <taxon>Arthropoda</taxon>
        <taxon>Hexapoda</taxon>
        <taxon>Insecta</taxon>
        <taxon>Pterygota</taxon>
        <taxon>Neoptera</taxon>
        <taxon>Endopterygota</taxon>
        <taxon>Coleoptera</taxon>
        <taxon>Polyphaga</taxon>
        <taxon>Cucujiformia</taxon>
        <taxon>Chrysomeloidea</taxon>
        <taxon>Chrysomelidae</taxon>
        <taxon>Galerucinae</taxon>
        <taxon>Diabroticina</taxon>
        <taxon>Diabroticites</taxon>
        <taxon>Diabrotica</taxon>
    </lineage>
</organism>
<keyword evidence="5" id="KW-1133">Transmembrane helix</keyword>
<dbReference type="AlphaFoldDB" id="A0A9N9X967"/>
<keyword evidence="9" id="KW-0735">Signal-anchor</keyword>
<dbReference type="InterPro" id="IPR018011">
    <property type="entry name" value="Carb_sulfotrans_8-10"/>
</dbReference>
<protein>
    <recommendedName>
        <fullName evidence="9">Carbohydrate sulfotransferase</fullName>
        <ecNumber evidence="9">2.8.2.-</ecNumber>
    </recommendedName>
</protein>
<dbReference type="GO" id="GO:0000139">
    <property type="term" value="C:Golgi membrane"/>
    <property type="evidence" value="ECO:0007669"/>
    <property type="project" value="UniProtKB-SubCell"/>
</dbReference>
<dbReference type="GO" id="GO:0016051">
    <property type="term" value="P:carbohydrate biosynthetic process"/>
    <property type="evidence" value="ECO:0007669"/>
    <property type="project" value="InterPro"/>
</dbReference>
<evidence type="ECO:0000256" key="8">
    <source>
        <dbReference type="ARBA" id="ARBA00023180"/>
    </source>
</evidence>
<proteinExistence type="inferred from homology"/>
<evidence type="ECO:0000256" key="10">
    <source>
        <dbReference type="SAM" id="SignalP"/>
    </source>
</evidence>
<feature type="chain" id="PRO_5040349658" description="Carbohydrate sulfotransferase" evidence="10">
    <location>
        <begin position="24"/>
        <end position="330"/>
    </location>
</feature>
<keyword evidence="3 9" id="KW-0808">Transferase</keyword>
<name>A0A9N9X967_DIABA</name>
<evidence type="ECO:0000256" key="9">
    <source>
        <dbReference type="RuleBase" id="RU364020"/>
    </source>
</evidence>
<evidence type="ECO:0000256" key="4">
    <source>
        <dbReference type="ARBA" id="ARBA00022692"/>
    </source>
</evidence>
<keyword evidence="12" id="KW-1185">Reference proteome</keyword>
<reference evidence="11" key="1">
    <citation type="submission" date="2022-01" db="EMBL/GenBank/DDBJ databases">
        <authorList>
            <person name="King R."/>
        </authorList>
    </citation>
    <scope>NUCLEOTIDE SEQUENCE</scope>
</reference>
<dbReference type="OrthoDB" id="2019940at2759"/>
<dbReference type="PANTHER" id="PTHR12137">
    <property type="entry name" value="CARBOHYDRATE SULFOTRANSFERASE"/>
    <property type="match status" value="1"/>
</dbReference>
<sequence length="330" mass="38738">MPRKIVNLKWSPLIALVIIPLAALESDRYPWLDQIARQEQVLEGCDNMGLRFKIKNTFNINKLDHILVDHNHKLLYCYVPKVACTNWKRGQIYLRWVTNLHIYMGEAYRIKMTPVMMVLTGESNTTNPIKISASAAHLDNSTLKLSQLNLLEVKECLRDYTLFLVARHPFERLLSAYRNKFLDNSPNNKYFKLRYGKHIIGKYRQHPSKADLQTGANVTFREFIQYLIKEGVRTNEHWAPIYDLCLPCTLNYTFISHYETITDDSATILRMVKAPNLLFPVTKSKRTKDNLRFYFQQLSIYEIEFLYKLYEADFKLFGYGLEDILGYDLA</sequence>
<keyword evidence="6 9" id="KW-0333">Golgi apparatus</keyword>
<comment type="subcellular location">
    <subcellularLocation>
        <location evidence="1 9">Golgi apparatus membrane</location>
        <topology evidence="1 9">Single-pass type II membrane protein</topology>
    </subcellularLocation>
</comment>
<keyword evidence="7" id="KW-0472">Membrane</keyword>
<dbReference type="EC" id="2.8.2.-" evidence="9"/>
<evidence type="ECO:0000256" key="7">
    <source>
        <dbReference type="ARBA" id="ARBA00023136"/>
    </source>
</evidence>
<dbReference type="Pfam" id="PF03567">
    <property type="entry name" value="Sulfotransfer_2"/>
    <property type="match status" value="1"/>
</dbReference>
<keyword evidence="10" id="KW-0732">Signal</keyword>
<keyword evidence="9" id="KW-0119">Carbohydrate metabolism</keyword>
<gene>
    <name evidence="11" type="ORF">DIABBA_LOCUS3555</name>
</gene>
<evidence type="ECO:0000256" key="2">
    <source>
        <dbReference type="ARBA" id="ARBA00006339"/>
    </source>
</evidence>
<accession>A0A9N9X967</accession>
<dbReference type="PANTHER" id="PTHR12137:SF54">
    <property type="entry name" value="CARBOHYDRATE SULFOTRANSFERASE"/>
    <property type="match status" value="1"/>
</dbReference>
<evidence type="ECO:0000256" key="3">
    <source>
        <dbReference type="ARBA" id="ARBA00022679"/>
    </source>
</evidence>
<keyword evidence="4" id="KW-0812">Transmembrane</keyword>
<dbReference type="GO" id="GO:0008146">
    <property type="term" value="F:sulfotransferase activity"/>
    <property type="evidence" value="ECO:0007669"/>
    <property type="project" value="InterPro"/>
</dbReference>
<dbReference type="EMBL" id="OU898277">
    <property type="protein sequence ID" value="CAG9829789.1"/>
    <property type="molecule type" value="Genomic_DNA"/>
</dbReference>
<evidence type="ECO:0000313" key="12">
    <source>
        <dbReference type="Proteomes" id="UP001153709"/>
    </source>
</evidence>
<evidence type="ECO:0000313" key="11">
    <source>
        <dbReference type="EMBL" id="CAG9829789.1"/>
    </source>
</evidence>
<comment type="similarity">
    <text evidence="2 9">Belongs to the sulfotransferase 2 family.</text>
</comment>
<evidence type="ECO:0000256" key="5">
    <source>
        <dbReference type="ARBA" id="ARBA00022989"/>
    </source>
</evidence>
<feature type="signal peptide" evidence="10">
    <location>
        <begin position="1"/>
        <end position="23"/>
    </location>
</feature>
<dbReference type="Proteomes" id="UP001153709">
    <property type="component" value="Chromosome 2"/>
</dbReference>
<keyword evidence="8 9" id="KW-0325">Glycoprotein</keyword>
<evidence type="ECO:0000256" key="1">
    <source>
        <dbReference type="ARBA" id="ARBA00004323"/>
    </source>
</evidence>